<evidence type="ECO:0000256" key="1">
    <source>
        <dbReference type="ARBA" id="ARBA00001096"/>
    </source>
</evidence>
<reference evidence="6 7" key="1">
    <citation type="submission" date="2016-03" db="EMBL/GenBank/DDBJ databases">
        <authorList>
            <person name="Bojesen A.M."/>
            <person name="Planet P."/>
            <person name="Hansen M.J."/>
        </authorList>
    </citation>
    <scope>NUCLEOTIDE SEQUENCE [LARGE SCALE GENOMIC DNA]</scope>
    <source>
        <strain evidence="6 7">B 234/94</strain>
    </source>
</reference>
<protein>
    <recommendedName>
        <fullName evidence="4">Putative glucose-6-phosphate 1-epimerase</fullName>
        <ecNumber evidence="4">5.1.3.15</ecNumber>
    </recommendedName>
</protein>
<dbReference type="Gene3D" id="2.70.98.10">
    <property type="match status" value="1"/>
</dbReference>
<dbReference type="Pfam" id="PF01263">
    <property type="entry name" value="Aldose_epim"/>
    <property type="match status" value="1"/>
</dbReference>
<evidence type="ECO:0000313" key="6">
    <source>
        <dbReference type="EMBL" id="QIM67248.1"/>
    </source>
</evidence>
<accession>A0A6G8JK63</accession>
<dbReference type="PIRSF" id="PIRSF016020">
    <property type="entry name" value="PHexose_mutarotase"/>
    <property type="match status" value="1"/>
</dbReference>
<dbReference type="GO" id="GO:0005975">
    <property type="term" value="P:carbohydrate metabolic process"/>
    <property type="evidence" value="ECO:0007669"/>
    <property type="project" value="InterPro"/>
</dbReference>
<evidence type="ECO:0000256" key="4">
    <source>
        <dbReference type="PIRNR" id="PIRNR016020"/>
    </source>
</evidence>
<dbReference type="RefSeq" id="WP_165889401.1">
    <property type="nucleotide sequence ID" value="NZ_CP015030.1"/>
</dbReference>
<gene>
    <name evidence="6" type="ORF">A4G16_07645</name>
</gene>
<keyword evidence="3 4" id="KW-0413">Isomerase</keyword>
<organism evidence="6 7">
    <name type="scientific">Mannheimia granulomatis</name>
    <dbReference type="NCBI Taxonomy" id="85402"/>
    <lineage>
        <taxon>Bacteria</taxon>
        <taxon>Pseudomonadati</taxon>
        <taxon>Pseudomonadota</taxon>
        <taxon>Gammaproteobacteria</taxon>
        <taxon>Pasteurellales</taxon>
        <taxon>Pasteurellaceae</taxon>
        <taxon>Mannheimia</taxon>
    </lineage>
</organism>
<dbReference type="InterPro" id="IPR011013">
    <property type="entry name" value="Gal_mutarotase_sf_dom"/>
</dbReference>
<comment type="catalytic activity">
    <reaction evidence="1">
        <text>alpha-D-glucose 6-phosphate = beta-D-glucose 6-phosphate</text>
        <dbReference type="Rhea" id="RHEA:16249"/>
        <dbReference type="ChEBI" id="CHEBI:58225"/>
        <dbReference type="ChEBI" id="CHEBI:58247"/>
        <dbReference type="EC" id="5.1.3.15"/>
    </reaction>
</comment>
<feature type="active site" evidence="5">
    <location>
        <position position="145"/>
    </location>
</feature>
<dbReference type="PANTHER" id="PTHR11122:SF13">
    <property type="entry name" value="GLUCOSE-6-PHOSPHATE 1-EPIMERASE"/>
    <property type="match status" value="1"/>
</dbReference>
<feature type="active site" evidence="5">
    <location>
        <position position="242"/>
    </location>
</feature>
<dbReference type="InterPro" id="IPR014718">
    <property type="entry name" value="GH-type_carb-bd"/>
</dbReference>
<dbReference type="InterPro" id="IPR008183">
    <property type="entry name" value="Aldose_1/G6P_1-epimerase"/>
</dbReference>
<evidence type="ECO:0000256" key="2">
    <source>
        <dbReference type="ARBA" id="ARBA00005866"/>
    </source>
</evidence>
<proteinExistence type="inferred from homology"/>
<dbReference type="KEGG" id="mgra:A4G16_07645"/>
<comment type="similarity">
    <text evidence="2 4">Belongs to the glucose-6-phosphate 1-epimerase family.</text>
</comment>
<dbReference type="PANTHER" id="PTHR11122">
    <property type="entry name" value="APOSPORY-ASSOCIATED PROTEIN C-RELATED"/>
    <property type="match status" value="1"/>
</dbReference>
<dbReference type="EC" id="5.1.3.15" evidence="4"/>
<dbReference type="GO" id="GO:0030246">
    <property type="term" value="F:carbohydrate binding"/>
    <property type="evidence" value="ECO:0007669"/>
    <property type="project" value="UniProtKB-UniRule"/>
</dbReference>
<dbReference type="CDD" id="cd09020">
    <property type="entry name" value="D-hex-6-P-epi_like"/>
    <property type="match status" value="1"/>
</dbReference>
<name>A0A6G8JK63_9PAST</name>
<evidence type="ECO:0000256" key="5">
    <source>
        <dbReference type="PIRSR" id="PIRSR016020-1"/>
    </source>
</evidence>
<evidence type="ECO:0000313" key="7">
    <source>
        <dbReference type="Proteomes" id="UP000501366"/>
    </source>
</evidence>
<dbReference type="EMBL" id="CP015030">
    <property type="protein sequence ID" value="QIM67248.1"/>
    <property type="molecule type" value="Genomic_DNA"/>
</dbReference>
<dbReference type="InterPro" id="IPR025532">
    <property type="entry name" value="G6P_1-epimerase"/>
</dbReference>
<dbReference type="AlphaFoldDB" id="A0A6G8JK63"/>
<dbReference type="Proteomes" id="UP000501366">
    <property type="component" value="Chromosome"/>
</dbReference>
<evidence type="ECO:0000256" key="3">
    <source>
        <dbReference type="ARBA" id="ARBA00023235"/>
    </source>
</evidence>
<dbReference type="SUPFAM" id="SSF74650">
    <property type="entry name" value="Galactose mutarotase-like"/>
    <property type="match status" value="1"/>
</dbReference>
<dbReference type="GO" id="GO:0047938">
    <property type="term" value="F:glucose-6-phosphate 1-epimerase activity"/>
    <property type="evidence" value="ECO:0007669"/>
    <property type="project" value="UniProtKB-UniRule"/>
</dbReference>
<sequence>MSHSLIKSFCAELNLLQYNELAVLVVEHPKVKAKIALQGAQLLSWQPQHTAKDVLWLSEIAPFQIGTAIRGGVPICHPWFGTVKVPAHGTSRIQEWCLTEYSVASDNVRLVFTLAGEAKIEMILGEICELNFTHLGKEPAQAALHTYFNIADIEQLEVNGLPTRCFDKLTNQEVSVPSPRIIRENVDCIYEAEQINRIEDIGHNRTIVVEHINATETVLWNPWHKQTNGMSEHAYHNMVCVETARLSRLLEQNGTMGVRISVR</sequence>